<dbReference type="AlphaFoldDB" id="A0AB36TIN7"/>
<dbReference type="InterPro" id="IPR033875">
    <property type="entry name" value="FlhG"/>
</dbReference>
<dbReference type="PANTHER" id="PTHR43384:SF4">
    <property type="entry name" value="CELLULOSE BIOSYNTHESIS PROTEIN BCSQ-RELATED"/>
    <property type="match status" value="1"/>
</dbReference>
<reference evidence="3 4" key="1">
    <citation type="submission" date="2017-09" db="EMBL/GenBank/DDBJ databases">
        <title>Evaluation of Pacific Biosciences Sequencing Technology to Finishing C. thermocellum Genome Sequences.</title>
        <authorList>
            <person name="Brown S."/>
        </authorList>
    </citation>
    <scope>NUCLEOTIDE SEQUENCE [LARGE SCALE GENOMIC DNA]</scope>
    <source>
        <strain evidence="3 4">AD2</strain>
    </source>
</reference>
<accession>A0AB36TIN7</accession>
<keyword evidence="3" id="KW-0282">Flagellum</keyword>
<dbReference type="InterPro" id="IPR025501">
    <property type="entry name" value="MinD_FleN"/>
</dbReference>
<protein>
    <submittedName>
        <fullName evidence="3">Flagellar biosynthesis protein FlhG</fullName>
    </submittedName>
</protein>
<dbReference type="CDD" id="cd02038">
    <property type="entry name" value="FlhG-like"/>
    <property type="match status" value="1"/>
</dbReference>
<dbReference type="PIRSF" id="PIRSF003092">
    <property type="entry name" value="MinD"/>
    <property type="match status" value="1"/>
</dbReference>
<dbReference type="SUPFAM" id="SSF52540">
    <property type="entry name" value="P-loop containing nucleoside triphosphate hydrolases"/>
    <property type="match status" value="1"/>
</dbReference>
<organism evidence="3 4">
    <name type="scientific">Acetivibrio thermocellus AD2</name>
    <dbReference type="NCBI Taxonomy" id="1138384"/>
    <lineage>
        <taxon>Bacteria</taxon>
        <taxon>Bacillati</taxon>
        <taxon>Bacillota</taxon>
        <taxon>Clostridia</taxon>
        <taxon>Eubacteriales</taxon>
        <taxon>Oscillospiraceae</taxon>
        <taxon>Acetivibrio</taxon>
    </lineage>
</organism>
<proteinExistence type="predicted"/>
<dbReference type="InterPro" id="IPR050625">
    <property type="entry name" value="ParA/MinD_ATPase"/>
</dbReference>
<keyword evidence="1" id="KW-0547">Nucleotide-binding</keyword>
<gene>
    <name evidence="3" type="ORF">M972_111811</name>
</gene>
<dbReference type="InterPro" id="IPR027417">
    <property type="entry name" value="P-loop_NTPase"/>
</dbReference>
<dbReference type="GO" id="GO:0005524">
    <property type="term" value="F:ATP binding"/>
    <property type="evidence" value="ECO:0007669"/>
    <property type="project" value="UniProtKB-KW"/>
</dbReference>
<dbReference type="RefSeq" id="WP_003517985.1">
    <property type="nucleotide sequence ID" value="NZ_CP013828.1"/>
</dbReference>
<name>A0AB36TIN7_ACETH</name>
<keyword evidence="3" id="KW-0969">Cilium</keyword>
<evidence type="ECO:0000256" key="2">
    <source>
        <dbReference type="ARBA" id="ARBA00022840"/>
    </source>
</evidence>
<dbReference type="GO" id="GO:0016887">
    <property type="term" value="F:ATP hydrolysis activity"/>
    <property type="evidence" value="ECO:0007669"/>
    <property type="project" value="TreeGrafter"/>
</dbReference>
<evidence type="ECO:0000313" key="3">
    <source>
        <dbReference type="EMBL" id="PFH03015.1"/>
    </source>
</evidence>
<keyword evidence="3" id="KW-0966">Cell projection</keyword>
<evidence type="ECO:0000313" key="4">
    <source>
        <dbReference type="Proteomes" id="UP000223596"/>
    </source>
</evidence>
<dbReference type="Proteomes" id="UP000223596">
    <property type="component" value="Unassembled WGS sequence"/>
</dbReference>
<dbReference type="InterPro" id="IPR033756">
    <property type="entry name" value="YlxH/NBP35"/>
</dbReference>
<keyword evidence="2" id="KW-0067">ATP-binding</keyword>
<dbReference type="GO" id="GO:0051782">
    <property type="term" value="P:negative regulation of cell division"/>
    <property type="evidence" value="ECO:0007669"/>
    <property type="project" value="TreeGrafter"/>
</dbReference>
<dbReference type="Pfam" id="PF10609">
    <property type="entry name" value="ParA"/>
    <property type="match status" value="1"/>
</dbReference>
<evidence type="ECO:0000256" key="1">
    <source>
        <dbReference type="ARBA" id="ARBA00022741"/>
    </source>
</evidence>
<sequence>MIDQAEKLRQIIDDLKFRNAVTLDNPSGVREKTAKVITVTSGKGGVGKTNITINLAIALSELGKRVTILDADFGLANIDILLGIVPKYTLVDVLYDKKNILEVLTDGPKNIKFMSGGSGVEELVKLDSTQLEKFVSNISLLDKLSDVILIDTGAGLSESVMSFVMAADEVFLVTTPEPTSITDAYALIKMISNRENNKIIRVVVNRAENANEAKDILNRLSMVTEKFLAMKLYPLGFIPQDESVIKAVKMQQPFSLSFPKCDATKHIKEISKRLIEGSTGLSNRQEGGIKGFVRRLVNLMNA</sequence>
<dbReference type="Gene3D" id="3.40.50.300">
    <property type="entry name" value="P-loop containing nucleotide triphosphate hydrolases"/>
    <property type="match status" value="1"/>
</dbReference>
<dbReference type="GO" id="GO:0005829">
    <property type="term" value="C:cytosol"/>
    <property type="evidence" value="ECO:0007669"/>
    <property type="project" value="TreeGrafter"/>
</dbReference>
<comment type="caution">
    <text evidence="3">The sequence shown here is derived from an EMBL/GenBank/DDBJ whole genome shotgun (WGS) entry which is preliminary data.</text>
</comment>
<dbReference type="GO" id="GO:0009898">
    <property type="term" value="C:cytoplasmic side of plasma membrane"/>
    <property type="evidence" value="ECO:0007669"/>
    <property type="project" value="TreeGrafter"/>
</dbReference>
<dbReference type="PANTHER" id="PTHR43384">
    <property type="entry name" value="SEPTUM SITE-DETERMINING PROTEIN MIND HOMOLOG, CHLOROPLASTIC-RELATED"/>
    <property type="match status" value="1"/>
</dbReference>
<dbReference type="EMBL" id="PDBW01000001">
    <property type="protein sequence ID" value="PFH03015.1"/>
    <property type="molecule type" value="Genomic_DNA"/>
</dbReference>